<dbReference type="InterPro" id="IPR000276">
    <property type="entry name" value="GPCR_Rhodpsn"/>
</dbReference>
<proteinExistence type="inferred from homology"/>
<evidence type="ECO:0000259" key="11">
    <source>
        <dbReference type="PROSITE" id="PS50262"/>
    </source>
</evidence>
<keyword evidence="3 9" id="KW-0812">Transmembrane</keyword>
<dbReference type="GO" id="GO:0005886">
    <property type="term" value="C:plasma membrane"/>
    <property type="evidence" value="ECO:0007669"/>
    <property type="project" value="UniProtKB-SubCell"/>
</dbReference>
<dbReference type="PANTHER" id="PTHR24249:SF381">
    <property type="entry name" value="TRACE AMINE ASSOCIATED RECEPTOR 19P-RELATED"/>
    <property type="match status" value="1"/>
</dbReference>
<keyword evidence="13" id="KW-1185">Reference proteome</keyword>
<keyword evidence="7 9" id="KW-0675">Receptor</keyword>
<feature type="transmembrane region" description="Helical" evidence="10">
    <location>
        <begin position="277"/>
        <end position="300"/>
    </location>
</feature>
<keyword evidence="5 9" id="KW-0297">G-protein coupled receptor</keyword>
<dbReference type="PROSITE" id="PS50262">
    <property type="entry name" value="G_PROTEIN_RECEP_F1_2"/>
    <property type="match status" value="1"/>
</dbReference>
<evidence type="ECO:0000313" key="13">
    <source>
        <dbReference type="Proteomes" id="UP001187415"/>
    </source>
</evidence>
<feature type="transmembrane region" description="Helical" evidence="10">
    <location>
        <begin position="96"/>
        <end position="117"/>
    </location>
</feature>
<evidence type="ECO:0000256" key="5">
    <source>
        <dbReference type="ARBA" id="ARBA00023040"/>
    </source>
</evidence>
<evidence type="ECO:0000256" key="6">
    <source>
        <dbReference type="ARBA" id="ARBA00023136"/>
    </source>
</evidence>
<gene>
    <name evidence="12" type="ORF">Q5P01_026427</name>
</gene>
<feature type="transmembrane region" description="Helical" evidence="10">
    <location>
        <begin position="187"/>
        <end position="207"/>
    </location>
</feature>
<comment type="subcellular location">
    <subcellularLocation>
        <location evidence="1">Cell membrane</location>
        <topology evidence="1">Multi-pass membrane protein</topology>
    </subcellularLocation>
</comment>
<evidence type="ECO:0000256" key="1">
    <source>
        <dbReference type="ARBA" id="ARBA00004651"/>
    </source>
</evidence>
<dbReference type="Proteomes" id="UP001187415">
    <property type="component" value="Unassembled WGS sequence"/>
</dbReference>
<dbReference type="EMBL" id="JAUPFM010000022">
    <property type="protein sequence ID" value="KAK2815960.1"/>
    <property type="molecule type" value="Genomic_DNA"/>
</dbReference>
<keyword evidence="2" id="KW-1003">Cell membrane</keyword>
<dbReference type="InterPro" id="IPR017452">
    <property type="entry name" value="GPCR_Rhodpsn_7TM"/>
</dbReference>
<keyword evidence="4 10" id="KW-1133">Transmembrane helix</keyword>
<dbReference type="PRINTS" id="PR00237">
    <property type="entry name" value="GPCRRHODOPSN"/>
</dbReference>
<protein>
    <recommendedName>
        <fullName evidence="11">G-protein coupled receptors family 1 profile domain-containing protein</fullName>
    </recommendedName>
</protein>
<keyword evidence="8 9" id="KW-0807">Transducer</keyword>
<feature type="domain" description="G-protein coupled receptors family 1 profile" evidence="11">
    <location>
        <begin position="40"/>
        <end position="293"/>
    </location>
</feature>
<dbReference type="GO" id="GO:0001594">
    <property type="term" value="F:trace-amine receptor activity"/>
    <property type="evidence" value="ECO:0007669"/>
    <property type="project" value="TreeGrafter"/>
</dbReference>
<feature type="transmembrane region" description="Helical" evidence="10">
    <location>
        <begin position="25"/>
        <end position="46"/>
    </location>
</feature>
<comment type="similarity">
    <text evidence="9">Belongs to the G-protein coupled receptor 1 family.</text>
</comment>
<organism evidence="12 13">
    <name type="scientific">Channa striata</name>
    <name type="common">Snakehead murrel</name>
    <name type="synonym">Ophicephalus striatus</name>
    <dbReference type="NCBI Taxonomy" id="64152"/>
    <lineage>
        <taxon>Eukaryota</taxon>
        <taxon>Metazoa</taxon>
        <taxon>Chordata</taxon>
        <taxon>Craniata</taxon>
        <taxon>Vertebrata</taxon>
        <taxon>Euteleostomi</taxon>
        <taxon>Actinopterygii</taxon>
        <taxon>Neopterygii</taxon>
        <taxon>Teleostei</taxon>
        <taxon>Neoteleostei</taxon>
        <taxon>Acanthomorphata</taxon>
        <taxon>Anabantaria</taxon>
        <taxon>Anabantiformes</taxon>
        <taxon>Channoidei</taxon>
        <taxon>Channidae</taxon>
        <taxon>Channa</taxon>
    </lineage>
</organism>
<evidence type="ECO:0000256" key="7">
    <source>
        <dbReference type="ARBA" id="ARBA00023170"/>
    </source>
</evidence>
<accession>A0AA88J2P8</accession>
<feature type="transmembrane region" description="Helical" evidence="10">
    <location>
        <begin position="58"/>
        <end position="76"/>
    </location>
</feature>
<feature type="transmembrane region" description="Helical" evidence="10">
    <location>
        <begin position="244"/>
        <end position="265"/>
    </location>
</feature>
<keyword evidence="6 10" id="KW-0472">Membrane</keyword>
<reference evidence="12" key="1">
    <citation type="submission" date="2023-07" db="EMBL/GenBank/DDBJ databases">
        <title>Chromosome-level Genome Assembly of Striped Snakehead (Channa striata).</title>
        <authorList>
            <person name="Liu H."/>
        </authorList>
    </citation>
    <scope>NUCLEOTIDE SEQUENCE</scope>
    <source>
        <strain evidence="12">Gz</strain>
        <tissue evidence="12">Muscle</tissue>
    </source>
</reference>
<evidence type="ECO:0000256" key="2">
    <source>
        <dbReference type="ARBA" id="ARBA00022475"/>
    </source>
</evidence>
<evidence type="ECO:0000256" key="9">
    <source>
        <dbReference type="RuleBase" id="RU000688"/>
    </source>
</evidence>
<evidence type="ECO:0000256" key="4">
    <source>
        <dbReference type="ARBA" id="ARBA00022989"/>
    </source>
</evidence>
<dbReference type="InterPro" id="IPR050569">
    <property type="entry name" value="TAAR"/>
</dbReference>
<name>A0AA88J2P8_CHASR</name>
<dbReference type="PANTHER" id="PTHR24249">
    <property type="entry name" value="HISTAMINE RECEPTOR-RELATED G-PROTEIN COUPLED RECEPTOR"/>
    <property type="match status" value="1"/>
</dbReference>
<dbReference type="Pfam" id="PF00001">
    <property type="entry name" value="7tm_1"/>
    <property type="match status" value="1"/>
</dbReference>
<evidence type="ECO:0000313" key="12">
    <source>
        <dbReference type="EMBL" id="KAK2815960.1"/>
    </source>
</evidence>
<comment type="caution">
    <text evidence="12">The sequence shown here is derived from an EMBL/GenBank/DDBJ whole genome shotgun (WGS) entry which is preliminary data.</text>
</comment>
<dbReference type="SUPFAM" id="SSF81321">
    <property type="entry name" value="Family A G protein-coupled receptor-like"/>
    <property type="match status" value="1"/>
</dbReference>
<dbReference type="CDD" id="cd15055">
    <property type="entry name" value="7tmA_TAARs"/>
    <property type="match status" value="1"/>
</dbReference>
<dbReference type="PROSITE" id="PS00237">
    <property type="entry name" value="G_PROTEIN_RECEP_F1_1"/>
    <property type="match status" value="1"/>
</dbReference>
<evidence type="ECO:0000256" key="3">
    <source>
        <dbReference type="ARBA" id="ARBA00022692"/>
    </source>
</evidence>
<sequence>MEDLCFPQLLNASCRKPKINQSKAVLLYFMLFISVFTVFLNLLVIISVSHFRQLHTPTNLIILSLAVSDFLLGLLTPVKVYKQMTCWFFSDLVCSLYGYVSSIILGASIGNLILISVDRYVAICDPLHYPTRVTVRRVKMCVCMCWTCSIVHNGLMLKDNLAQPGRYKSCYGQCAIVVDDNLGMFDAVVSSIGPITVIIILYIRVFLTAVSQARAMRSHVAAVTLQHSGTVMTKKSELKAARTLGIVVVVFLMCFCPYFFITFLMQSTSAGGLSVTFGLFLLYTNPCLNPVIYAFFYPWFKKSVRLIFSLQILQPGSCDTNML</sequence>
<evidence type="ECO:0000256" key="8">
    <source>
        <dbReference type="ARBA" id="ARBA00023224"/>
    </source>
</evidence>
<dbReference type="Gene3D" id="1.20.1070.10">
    <property type="entry name" value="Rhodopsin 7-helix transmembrane proteins"/>
    <property type="match status" value="1"/>
</dbReference>
<evidence type="ECO:0000256" key="10">
    <source>
        <dbReference type="SAM" id="Phobius"/>
    </source>
</evidence>
<dbReference type="AlphaFoldDB" id="A0AA88J2P8"/>